<evidence type="ECO:0000256" key="4">
    <source>
        <dbReference type="ARBA" id="ARBA00023125"/>
    </source>
</evidence>
<evidence type="ECO:0000256" key="3">
    <source>
        <dbReference type="ARBA" id="ARBA00023054"/>
    </source>
</evidence>
<keyword evidence="4" id="KW-0238">DNA-binding</keyword>
<evidence type="ECO:0000256" key="5">
    <source>
        <dbReference type="ARBA" id="ARBA00023163"/>
    </source>
</evidence>
<dbReference type="PANTHER" id="PTHR46373">
    <property type="entry name" value="PROTEIN RKD4"/>
    <property type="match status" value="1"/>
</dbReference>
<evidence type="ECO:0000259" key="8">
    <source>
        <dbReference type="PROSITE" id="PS51519"/>
    </source>
</evidence>
<keyword evidence="3" id="KW-0175">Coiled coil</keyword>
<dbReference type="Pfam" id="PF02042">
    <property type="entry name" value="RWP-RK"/>
    <property type="match status" value="1"/>
</dbReference>
<dbReference type="OrthoDB" id="6270329at2759"/>
<keyword evidence="2" id="KW-0805">Transcription regulation</keyword>
<feature type="domain" description="RWP-RK" evidence="8">
    <location>
        <begin position="220"/>
        <end position="307"/>
    </location>
</feature>
<evidence type="ECO:0000313" key="9">
    <source>
        <dbReference type="EMBL" id="RLM93950.1"/>
    </source>
</evidence>
<dbReference type="Proteomes" id="UP000275267">
    <property type="component" value="Unassembled WGS sequence"/>
</dbReference>
<evidence type="ECO:0000313" key="10">
    <source>
        <dbReference type="Proteomes" id="UP000275267"/>
    </source>
</evidence>
<comment type="caution">
    <text evidence="9">The sequence shown here is derived from an EMBL/GenBank/DDBJ whole genome shotgun (WGS) entry which is preliminary data.</text>
</comment>
<protein>
    <recommendedName>
        <fullName evidence="8">RWP-RK domain-containing protein</fullName>
    </recommendedName>
</protein>
<dbReference type="EMBL" id="PQIB02000010">
    <property type="protein sequence ID" value="RLM93950.1"/>
    <property type="molecule type" value="Genomic_DNA"/>
</dbReference>
<gene>
    <name evidence="9" type="ORF">C2845_PM08G16490</name>
</gene>
<keyword evidence="6" id="KW-0539">Nucleus</keyword>
<accession>A0A3L6R484</accession>
<dbReference type="STRING" id="4540.A0A3L6R484"/>
<name>A0A3L6R484_PANMI</name>
<evidence type="ECO:0000256" key="2">
    <source>
        <dbReference type="ARBA" id="ARBA00023015"/>
    </source>
</evidence>
<dbReference type="InterPro" id="IPR003035">
    <property type="entry name" value="RWP-RK_dom"/>
</dbReference>
<dbReference type="GO" id="GO:0003677">
    <property type="term" value="F:DNA binding"/>
    <property type="evidence" value="ECO:0007669"/>
    <property type="project" value="UniProtKB-KW"/>
</dbReference>
<sequence length="392" mass="43013">MAPCCDGRDDDRYQYGLDDFPPLCSAPPPLALLSAEDYRLPIAAAPPPGHLRRSDGGGLIEGSCHSALAAAAADCPSSALMSLRGDESYSYYDLPIFSAPPPPAGEPYFSNQLPPVPADGATVGLDDALLLPLGDIDLEAFDNADEHKVIPPAGQHTVGQDYAGVDVVHENQKPMAIADSFRPRANALEMTMSRHGEHQKSSSVAAALVPPPPLPRPRGRRSVDHRLAPAHGKTRLDHIGFDELRKYFYMPITRAARELNVGLTVLKKRCRELGIARWPHRKMKSLKSLILNVQEMGTSMNPAAVQHELAALETYCALMEENPAIELTERTKKLRQACFKESYKRRRAAAVNVMDRIFSFDDHKYRHPLLPPPPPPPSSAERHGHGSSFFGY</sequence>
<dbReference type="AlphaFoldDB" id="A0A3L6R484"/>
<dbReference type="PROSITE" id="PS51519">
    <property type="entry name" value="RWP_RK"/>
    <property type="match status" value="1"/>
</dbReference>
<organism evidence="9 10">
    <name type="scientific">Panicum miliaceum</name>
    <name type="common">Proso millet</name>
    <name type="synonym">Broomcorn millet</name>
    <dbReference type="NCBI Taxonomy" id="4540"/>
    <lineage>
        <taxon>Eukaryota</taxon>
        <taxon>Viridiplantae</taxon>
        <taxon>Streptophyta</taxon>
        <taxon>Embryophyta</taxon>
        <taxon>Tracheophyta</taxon>
        <taxon>Spermatophyta</taxon>
        <taxon>Magnoliopsida</taxon>
        <taxon>Liliopsida</taxon>
        <taxon>Poales</taxon>
        <taxon>Poaceae</taxon>
        <taxon>PACMAD clade</taxon>
        <taxon>Panicoideae</taxon>
        <taxon>Panicodae</taxon>
        <taxon>Paniceae</taxon>
        <taxon>Panicinae</taxon>
        <taxon>Panicum</taxon>
        <taxon>Panicum sect. Panicum</taxon>
    </lineage>
</organism>
<evidence type="ECO:0000256" key="1">
    <source>
        <dbReference type="ARBA" id="ARBA00004049"/>
    </source>
</evidence>
<proteinExistence type="predicted"/>
<dbReference type="GO" id="GO:0003700">
    <property type="term" value="F:DNA-binding transcription factor activity"/>
    <property type="evidence" value="ECO:0007669"/>
    <property type="project" value="InterPro"/>
</dbReference>
<feature type="region of interest" description="Disordered" evidence="7">
    <location>
        <begin position="367"/>
        <end position="392"/>
    </location>
</feature>
<evidence type="ECO:0000256" key="6">
    <source>
        <dbReference type="ARBA" id="ARBA00023242"/>
    </source>
</evidence>
<reference evidence="10" key="1">
    <citation type="journal article" date="2019" name="Nat. Commun.">
        <title>The genome of broomcorn millet.</title>
        <authorList>
            <person name="Zou C."/>
            <person name="Miki D."/>
            <person name="Li D."/>
            <person name="Tang Q."/>
            <person name="Xiao L."/>
            <person name="Rajput S."/>
            <person name="Deng P."/>
            <person name="Jia W."/>
            <person name="Huang R."/>
            <person name="Zhang M."/>
            <person name="Sun Y."/>
            <person name="Hu J."/>
            <person name="Fu X."/>
            <person name="Schnable P.S."/>
            <person name="Li F."/>
            <person name="Zhang H."/>
            <person name="Feng B."/>
            <person name="Zhu X."/>
            <person name="Liu R."/>
            <person name="Schnable J.C."/>
            <person name="Zhu J.-K."/>
            <person name="Zhang H."/>
        </authorList>
    </citation>
    <scope>NUCLEOTIDE SEQUENCE [LARGE SCALE GENOMIC DNA]</scope>
</reference>
<feature type="region of interest" description="Disordered" evidence="7">
    <location>
        <begin position="198"/>
        <end position="222"/>
    </location>
</feature>
<feature type="compositionally biased region" description="Pro residues" evidence="7">
    <location>
        <begin position="369"/>
        <end position="378"/>
    </location>
</feature>
<dbReference type="InterPro" id="IPR044607">
    <property type="entry name" value="RKD-like"/>
</dbReference>
<keyword evidence="5" id="KW-0804">Transcription</keyword>
<keyword evidence="10" id="KW-1185">Reference proteome</keyword>
<evidence type="ECO:0000256" key="7">
    <source>
        <dbReference type="SAM" id="MobiDB-lite"/>
    </source>
</evidence>
<comment type="function">
    <text evidence="1">Putative transcription factor.</text>
</comment>
<dbReference type="PANTHER" id="PTHR46373:SF2">
    <property type="entry name" value="RWP-RK DOMAIN-CONTAINING PROTEIN"/>
    <property type="match status" value="1"/>
</dbReference>